<evidence type="ECO:0000256" key="1">
    <source>
        <dbReference type="ARBA" id="ARBA00007613"/>
    </source>
</evidence>
<dbReference type="SUPFAM" id="SSF56954">
    <property type="entry name" value="Outer membrane efflux proteins (OEP)"/>
    <property type="match status" value="1"/>
</dbReference>
<dbReference type="Proteomes" id="UP001597369">
    <property type="component" value="Unassembled WGS sequence"/>
</dbReference>
<keyword evidence="2" id="KW-0732">Signal</keyword>
<protein>
    <submittedName>
        <fullName evidence="3">TolC family protein</fullName>
    </submittedName>
</protein>
<keyword evidence="4" id="KW-1185">Reference proteome</keyword>
<comment type="subcellular location">
    <subcellularLocation>
        <location evidence="2">Cell membrane</location>
        <topology evidence="2">Lipid-anchor</topology>
    </subcellularLocation>
</comment>
<keyword evidence="2" id="KW-1134">Transmembrane beta strand</keyword>
<evidence type="ECO:0000313" key="4">
    <source>
        <dbReference type="Proteomes" id="UP001597369"/>
    </source>
</evidence>
<dbReference type="Gene3D" id="2.20.200.10">
    <property type="entry name" value="Outer membrane efflux proteins (OEP)"/>
    <property type="match status" value="1"/>
</dbReference>
<keyword evidence="2" id="KW-0472">Membrane</keyword>
<dbReference type="RefSeq" id="WP_229961139.1">
    <property type="nucleotide sequence ID" value="NZ_JAJJWI010000010.1"/>
</dbReference>
<comment type="caution">
    <text evidence="3">The sequence shown here is derived from an EMBL/GenBank/DDBJ whole genome shotgun (WGS) entry which is preliminary data.</text>
</comment>
<dbReference type="PANTHER" id="PTHR30203">
    <property type="entry name" value="OUTER MEMBRANE CATION EFFLUX PROTEIN"/>
    <property type="match status" value="1"/>
</dbReference>
<keyword evidence="2" id="KW-0449">Lipoprotein</keyword>
<proteinExistence type="inferred from homology"/>
<dbReference type="EMBL" id="JBHUHV010000018">
    <property type="protein sequence ID" value="MFD2066325.1"/>
    <property type="molecule type" value="Genomic_DNA"/>
</dbReference>
<gene>
    <name evidence="3" type="ORF">ACFSKU_05470</name>
</gene>
<dbReference type="NCBIfam" id="TIGR01845">
    <property type="entry name" value="outer_NodT"/>
    <property type="match status" value="1"/>
</dbReference>
<evidence type="ECO:0000256" key="2">
    <source>
        <dbReference type="RuleBase" id="RU362097"/>
    </source>
</evidence>
<keyword evidence="2" id="KW-0564">Palmitate</keyword>
<feature type="signal peptide" evidence="2">
    <location>
        <begin position="1"/>
        <end position="27"/>
    </location>
</feature>
<dbReference type="Gene3D" id="1.20.1600.10">
    <property type="entry name" value="Outer membrane efflux proteins (OEP)"/>
    <property type="match status" value="1"/>
</dbReference>
<comment type="similarity">
    <text evidence="1 2">Belongs to the outer membrane factor (OMF) (TC 1.B.17) family.</text>
</comment>
<keyword evidence="2" id="KW-0812">Transmembrane</keyword>
<dbReference type="InterPro" id="IPR003423">
    <property type="entry name" value="OMP_efflux"/>
</dbReference>
<name>A0ABW4WWS2_9BACT</name>
<feature type="chain" id="PRO_5044965300" evidence="2">
    <location>
        <begin position="28"/>
        <end position="475"/>
    </location>
</feature>
<dbReference type="Pfam" id="PF02321">
    <property type="entry name" value="OEP"/>
    <property type="match status" value="2"/>
</dbReference>
<dbReference type="InterPro" id="IPR010131">
    <property type="entry name" value="MdtP/NodT-like"/>
</dbReference>
<evidence type="ECO:0000313" key="3">
    <source>
        <dbReference type="EMBL" id="MFD2066325.1"/>
    </source>
</evidence>
<reference evidence="4" key="1">
    <citation type="journal article" date="2019" name="Int. J. Syst. Evol. Microbiol.">
        <title>The Global Catalogue of Microorganisms (GCM) 10K type strain sequencing project: providing services to taxonomists for standard genome sequencing and annotation.</title>
        <authorList>
            <consortium name="The Broad Institute Genomics Platform"/>
            <consortium name="The Broad Institute Genome Sequencing Center for Infectious Disease"/>
            <person name="Wu L."/>
            <person name="Ma J."/>
        </authorList>
    </citation>
    <scope>NUCLEOTIDE SEQUENCE [LARGE SCALE GENOMIC DNA]</scope>
    <source>
        <strain evidence="4">JCM 16545</strain>
    </source>
</reference>
<organism evidence="3 4">
    <name type="scientific">Pontibacter silvestris</name>
    <dbReference type="NCBI Taxonomy" id="2305183"/>
    <lineage>
        <taxon>Bacteria</taxon>
        <taxon>Pseudomonadati</taxon>
        <taxon>Bacteroidota</taxon>
        <taxon>Cytophagia</taxon>
        <taxon>Cytophagales</taxon>
        <taxon>Hymenobacteraceae</taxon>
        <taxon>Pontibacter</taxon>
    </lineage>
</organism>
<sequence length="475" mass="53238">MSFPNPLNKLLCFFFLLSLVSSCKVFSPPQPQPLPARAKMPDSFNESTDTTSLADLSWNNFFNDEHLVSLIDIALQNNPDLMGAYQRMEVARANYDIARGAMLPSLDARFRARSGNIYNNLLSGTIYGDRNTVTQTQNHFLGLQSTWEIDLWGKLKNRKKAAYVRFLATEKGQQLLTTELIAEVARLYYELLGLDNELEAIDNNIELQETALEIIKIQKIGGRATELAVQQFQAQLLRTKSLGFEKRQRITEVENQLNLLLGRYPQPIARGESILLQHLPDVVNAGVPSDMLLRRPDIQQAELELLAAKADVEAARAAFLPSFTITPYAGFHTRSLPSIFNTPESLVLGFLGGVTAPIFQNRVIRSDYNKTIALNKEAFYSYQKSILTGYQEVVSNLQKVENYKSAYALREQEAEVLTNAVSTSNDLFMAGYATYLEVITAQGSVLDAELSKANTRKEIFLALIDLYRSLGGGWK</sequence>
<accession>A0ABW4WWS2</accession>
<dbReference type="PANTHER" id="PTHR30203:SF30">
    <property type="entry name" value="OUTER MEMBRANE PROTEIN-RELATED"/>
    <property type="match status" value="1"/>
</dbReference>